<dbReference type="InterPro" id="IPR029442">
    <property type="entry name" value="GyrI-like"/>
</dbReference>
<dbReference type="SUPFAM" id="SSF55136">
    <property type="entry name" value="Probable bacterial effector-binding domain"/>
    <property type="match status" value="1"/>
</dbReference>
<dbReference type="Proteomes" id="UP001589718">
    <property type="component" value="Unassembled WGS sequence"/>
</dbReference>
<comment type="caution">
    <text evidence="2">The sequence shown here is derived from an EMBL/GenBank/DDBJ whole genome shotgun (WGS) entry which is preliminary data.</text>
</comment>
<keyword evidence="3" id="KW-1185">Reference proteome</keyword>
<organism evidence="2 3">
    <name type="scientific">Streptomyces cremeus</name>
    <dbReference type="NCBI Taxonomy" id="66881"/>
    <lineage>
        <taxon>Bacteria</taxon>
        <taxon>Bacillati</taxon>
        <taxon>Actinomycetota</taxon>
        <taxon>Actinomycetes</taxon>
        <taxon>Kitasatosporales</taxon>
        <taxon>Streptomycetaceae</taxon>
        <taxon>Streptomyces</taxon>
    </lineage>
</organism>
<gene>
    <name evidence="2" type="ORF">ACFFTU_20135</name>
</gene>
<proteinExistence type="predicted"/>
<dbReference type="SMART" id="SM00871">
    <property type="entry name" value="AraC_E_bind"/>
    <property type="match status" value="1"/>
</dbReference>
<dbReference type="Gene3D" id="3.20.80.10">
    <property type="entry name" value="Regulatory factor, effector binding domain"/>
    <property type="match status" value="1"/>
</dbReference>
<dbReference type="RefSeq" id="WP_345228972.1">
    <property type="nucleotide sequence ID" value="NZ_BAAAXE010000015.1"/>
</dbReference>
<feature type="domain" description="AraC effector-binding" evidence="1">
    <location>
        <begin position="3"/>
        <end position="163"/>
    </location>
</feature>
<dbReference type="EMBL" id="JBHMCR010000009">
    <property type="protein sequence ID" value="MFB9522258.1"/>
    <property type="molecule type" value="Genomic_DNA"/>
</dbReference>
<protein>
    <submittedName>
        <fullName evidence="2">GyrI-like domain-containing protein</fullName>
    </submittedName>
</protein>
<accession>A0ABV5PGB0</accession>
<evidence type="ECO:0000259" key="1">
    <source>
        <dbReference type="SMART" id="SM00871"/>
    </source>
</evidence>
<reference evidence="2 3" key="1">
    <citation type="submission" date="2024-09" db="EMBL/GenBank/DDBJ databases">
        <authorList>
            <person name="Sun Q."/>
            <person name="Mori K."/>
        </authorList>
    </citation>
    <scope>NUCLEOTIDE SEQUENCE [LARGE SCALE GENOMIC DNA]</scope>
    <source>
        <strain evidence="2 3">JCM 4362</strain>
    </source>
</reference>
<evidence type="ECO:0000313" key="3">
    <source>
        <dbReference type="Proteomes" id="UP001589718"/>
    </source>
</evidence>
<evidence type="ECO:0000313" key="2">
    <source>
        <dbReference type="EMBL" id="MFB9522258.1"/>
    </source>
</evidence>
<dbReference type="Pfam" id="PF06445">
    <property type="entry name" value="GyrI-like"/>
    <property type="match status" value="1"/>
</dbReference>
<name>A0ABV5PGB0_STRCM</name>
<dbReference type="InterPro" id="IPR010499">
    <property type="entry name" value="AraC_E-bd"/>
</dbReference>
<dbReference type="InterPro" id="IPR011256">
    <property type="entry name" value="Reg_factor_effector_dom_sf"/>
</dbReference>
<sequence length="165" mass="18187">MRYEPEIVERGEQPYVGIRARVRADHFAPVADRIPELFDWLAARGTEPGGGPFFRYNVIGADGELEVEAGVPVAVAPEPEGDVRADALPAGRYATLTHVGHPDELTGVTRELIAWAGARGLEWDMTRTGDGEHWVGRTETFLTDPRVEPDPGKWQTRLAFRLADG</sequence>